<keyword evidence="3" id="KW-1185">Reference proteome</keyword>
<evidence type="ECO:0000313" key="3">
    <source>
        <dbReference type="Proteomes" id="UP000254968"/>
    </source>
</evidence>
<dbReference type="Gene3D" id="3.40.50.2000">
    <property type="entry name" value="Glycogen Phosphorylase B"/>
    <property type="match status" value="2"/>
</dbReference>
<dbReference type="InterPro" id="IPR001296">
    <property type="entry name" value="Glyco_trans_1"/>
</dbReference>
<feature type="domain" description="Glycosyl transferase family 1" evidence="1">
    <location>
        <begin position="430"/>
        <end position="563"/>
    </location>
</feature>
<dbReference type="Pfam" id="PF00534">
    <property type="entry name" value="Glycos_transf_1"/>
    <property type="match status" value="1"/>
</dbReference>
<proteinExistence type="predicted"/>
<dbReference type="InterPro" id="IPR011990">
    <property type="entry name" value="TPR-like_helical_dom_sf"/>
</dbReference>
<evidence type="ECO:0000259" key="1">
    <source>
        <dbReference type="Pfam" id="PF00534"/>
    </source>
</evidence>
<dbReference type="GO" id="GO:1901135">
    <property type="term" value="P:carbohydrate derivative metabolic process"/>
    <property type="evidence" value="ECO:0007669"/>
    <property type="project" value="UniProtKB-ARBA"/>
</dbReference>
<dbReference type="SUPFAM" id="SSF53756">
    <property type="entry name" value="UDP-Glycosyltransferase/glycogen phosphorylase"/>
    <property type="match status" value="1"/>
</dbReference>
<dbReference type="Proteomes" id="UP000254968">
    <property type="component" value="Unassembled WGS sequence"/>
</dbReference>
<organism evidence="2 3">
    <name type="scientific">Legionella beliardensis</name>
    <dbReference type="NCBI Taxonomy" id="91822"/>
    <lineage>
        <taxon>Bacteria</taxon>
        <taxon>Pseudomonadati</taxon>
        <taxon>Pseudomonadota</taxon>
        <taxon>Gammaproteobacteria</taxon>
        <taxon>Legionellales</taxon>
        <taxon>Legionellaceae</taxon>
        <taxon>Legionella</taxon>
    </lineage>
</organism>
<dbReference type="EMBL" id="UGNV01000001">
    <property type="protein sequence ID" value="STX28041.1"/>
    <property type="molecule type" value="Genomic_DNA"/>
</dbReference>
<protein>
    <submittedName>
        <fullName evidence="2">Vi polysaccharide biosynthesis protein TviE</fullName>
    </submittedName>
</protein>
<name>A0A378HZV9_9GAMM</name>
<dbReference type="PANTHER" id="PTHR12526">
    <property type="entry name" value="GLYCOSYLTRANSFERASE"/>
    <property type="match status" value="1"/>
</dbReference>
<dbReference type="CDD" id="cd03811">
    <property type="entry name" value="GT4_GT28_WabH-like"/>
    <property type="match status" value="1"/>
</dbReference>
<reference evidence="2 3" key="1">
    <citation type="submission" date="2018-06" db="EMBL/GenBank/DDBJ databases">
        <authorList>
            <consortium name="Pathogen Informatics"/>
            <person name="Doyle S."/>
        </authorList>
    </citation>
    <scope>NUCLEOTIDE SEQUENCE [LARGE SCALE GENOMIC DNA]</scope>
    <source>
        <strain evidence="2 3">NCTC13315</strain>
    </source>
</reference>
<dbReference type="PANTHER" id="PTHR12526:SF637">
    <property type="entry name" value="GLYCOSYLTRANSFERASE EPSF-RELATED"/>
    <property type="match status" value="1"/>
</dbReference>
<dbReference type="OrthoDB" id="9775208at2"/>
<gene>
    <name evidence="2" type="ORF">NCTC13315_00564</name>
</gene>
<dbReference type="SUPFAM" id="SSF48452">
    <property type="entry name" value="TPR-like"/>
    <property type="match status" value="1"/>
</dbReference>
<dbReference type="AlphaFoldDB" id="A0A378HZV9"/>
<dbReference type="GO" id="GO:0016757">
    <property type="term" value="F:glycosyltransferase activity"/>
    <property type="evidence" value="ECO:0007669"/>
    <property type="project" value="InterPro"/>
</dbReference>
<accession>A0A378HZV9</accession>
<evidence type="ECO:0000313" key="2">
    <source>
        <dbReference type="EMBL" id="STX28041.1"/>
    </source>
</evidence>
<dbReference type="RefSeq" id="WP_115301816.1">
    <property type="nucleotide sequence ID" value="NZ_CAAAHO010000008.1"/>
</dbReference>
<sequence>MAMITEAGDNSTALLNITDKILLEAKNAYELDTANLQLFDKYAQLLIKHNHLNLAETLINNSPLMKDDGVQAQLVYAHLLYKMKRYDESDVMFDELVLKFSENQLLRMTYAQTLKKRRKIIKAYETIKPLDSNTLDKKQRKVYDDIINLINLVEMKEGRALQTSDDFGILSMKHAILHFKNSVEKAKAPNQVGKITLITGSLGPGGAERQVCLTAIHINEKQKRGELIAGIQINSEVDVLINAYDLEEEKSFFLNFLKEHQVNLYQIKSLTPTPLEELALNSPPLLSLLNETPSQIRYGLNHLVNYFRNAKTEIAFIWQDGAILFSAVAALVAGVPRIVLNFRGFPPSVRPHLFKPEYDTLYRCLAEIPNVSFVTNTAATARAYADWLAIPFERFSVIYNGIAPPVIQPQPEEEVLWANFAAQTSDATETIGGVFRFETDKRPILVIRFIKRYLQKHSHTRFILVGEGRLRSQCIALAEELGISNRILFVGISRAVGYWMLKMDAMILMSLYEGLPNVLIEAQYMGIPVISTPAGGAEECFIHGETGFILNDAQEPDLFEACEKAANIIAMFKANPELKKKALNYASTNFSIAGMIETTIKTLTKITSQLPTEQAVCEELM</sequence>